<name>A0A5B7KH00_PORTR</name>
<accession>A0A5B7KH00</accession>
<reference evidence="1 2" key="1">
    <citation type="submission" date="2019-05" db="EMBL/GenBank/DDBJ databases">
        <title>Another draft genome of Portunus trituberculatus and its Hox gene families provides insights of decapod evolution.</title>
        <authorList>
            <person name="Jeong J.-H."/>
            <person name="Song I."/>
            <person name="Kim S."/>
            <person name="Choi T."/>
            <person name="Kim D."/>
            <person name="Ryu S."/>
            <person name="Kim W."/>
        </authorList>
    </citation>
    <scope>NUCLEOTIDE SEQUENCE [LARGE SCALE GENOMIC DNA]</scope>
    <source>
        <tissue evidence="1">Muscle</tissue>
    </source>
</reference>
<evidence type="ECO:0000313" key="2">
    <source>
        <dbReference type="Proteomes" id="UP000324222"/>
    </source>
</evidence>
<dbReference type="AlphaFoldDB" id="A0A5B7KH00"/>
<organism evidence="1 2">
    <name type="scientific">Portunus trituberculatus</name>
    <name type="common">Swimming crab</name>
    <name type="synonym">Neptunus trituberculatus</name>
    <dbReference type="NCBI Taxonomy" id="210409"/>
    <lineage>
        <taxon>Eukaryota</taxon>
        <taxon>Metazoa</taxon>
        <taxon>Ecdysozoa</taxon>
        <taxon>Arthropoda</taxon>
        <taxon>Crustacea</taxon>
        <taxon>Multicrustacea</taxon>
        <taxon>Malacostraca</taxon>
        <taxon>Eumalacostraca</taxon>
        <taxon>Eucarida</taxon>
        <taxon>Decapoda</taxon>
        <taxon>Pleocyemata</taxon>
        <taxon>Brachyura</taxon>
        <taxon>Eubrachyura</taxon>
        <taxon>Portunoidea</taxon>
        <taxon>Portunidae</taxon>
        <taxon>Portuninae</taxon>
        <taxon>Portunus</taxon>
    </lineage>
</organism>
<gene>
    <name evidence="1" type="ORF">E2C01_102314</name>
</gene>
<sequence length="61" mass="6387">MGGGLCGGDGLVYRVVTLMSGGRCGVAWWCSVAVDSEPLQGHVVHDQSDGHGLRTLQQAVY</sequence>
<proteinExistence type="predicted"/>
<protein>
    <submittedName>
        <fullName evidence="1">Uncharacterized protein</fullName>
    </submittedName>
</protein>
<dbReference type="EMBL" id="VSRR010151550">
    <property type="protein sequence ID" value="MPD06500.1"/>
    <property type="molecule type" value="Genomic_DNA"/>
</dbReference>
<comment type="caution">
    <text evidence="1">The sequence shown here is derived from an EMBL/GenBank/DDBJ whole genome shotgun (WGS) entry which is preliminary data.</text>
</comment>
<evidence type="ECO:0000313" key="1">
    <source>
        <dbReference type="EMBL" id="MPD06500.1"/>
    </source>
</evidence>
<keyword evidence="2" id="KW-1185">Reference proteome</keyword>
<dbReference type="Proteomes" id="UP000324222">
    <property type="component" value="Unassembled WGS sequence"/>
</dbReference>